<feature type="transmembrane region" description="Helical" evidence="1">
    <location>
        <begin position="45"/>
        <end position="68"/>
    </location>
</feature>
<dbReference type="GeneID" id="25564465"/>
<dbReference type="EMBL" id="GL349451">
    <property type="protein sequence ID" value="KNC48507.1"/>
    <property type="molecule type" value="Genomic_DNA"/>
</dbReference>
<protein>
    <submittedName>
        <fullName evidence="2">Uncharacterized protein</fullName>
    </submittedName>
</protein>
<accession>A0A0L0D800</accession>
<evidence type="ECO:0000256" key="1">
    <source>
        <dbReference type="SAM" id="Phobius"/>
    </source>
</evidence>
<evidence type="ECO:0000313" key="2">
    <source>
        <dbReference type="EMBL" id="KNC48507.1"/>
    </source>
</evidence>
<dbReference type="AlphaFoldDB" id="A0A0L0D800"/>
<dbReference type="Proteomes" id="UP000054408">
    <property type="component" value="Unassembled WGS sequence"/>
</dbReference>
<feature type="non-terminal residue" evidence="2">
    <location>
        <position position="1"/>
    </location>
</feature>
<evidence type="ECO:0000313" key="3">
    <source>
        <dbReference type="Proteomes" id="UP000054408"/>
    </source>
</evidence>
<keyword evidence="1" id="KW-1133">Transmembrane helix</keyword>
<reference evidence="2 3" key="1">
    <citation type="submission" date="2010-05" db="EMBL/GenBank/DDBJ databases">
        <title>The Genome Sequence of Thecamonas trahens ATCC 50062.</title>
        <authorList>
            <consortium name="The Broad Institute Genome Sequencing Platform"/>
            <person name="Russ C."/>
            <person name="Cuomo C."/>
            <person name="Shea T."/>
            <person name="Young S.K."/>
            <person name="Zeng Q."/>
            <person name="Koehrsen M."/>
            <person name="Haas B."/>
            <person name="Borodovsky M."/>
            <person name="Guigo R."/>
            <person name="Alvarado L."/>
            <person name="Berlin A."/>
            <person name="Bochicchio J."/>
            <person name="Borenstein D."/>
            <person name="Chapman S."/>
            <person name="Chen Z."/>
            <person name="Freedman E."/>
            <person name="Gellesch M."/>
            <person name="Goldberg J."/>
            <person name="Griggs A."/>
            <person name="Gujja S."/>
            <person name="Heilman E."/>
            <person name="Heiman D."/>
            <person name="Hepburn T."/>
            <person name="Howarth C."/>
            <person name="Jen D."/>
            <person name="Larson L."/>
            <person name="Mehta T."/>
            <person name="Park D."/>
            <person name="Pearson M."/>
            <person name="Roberts A."/>
            <person name="Saif S."/>
            <person name="Shenoy N."/>
            <person name="Sisk P."/>
            <person name="Stolte C."/>
            <person name="Sykes S."/>
            <person name="Thomson T."/>
            <person name="Walk T."/>
            <person name="White J."/>
            <person name="Yandava C."/>
            <person name="Burger G."/>
            <person name="Gray M.W."/>
            <person name="Holland P.W.H."/>
            <person name="King N."/>
            <person name="Lang F.B.F."/>
            <person name="Roger A.J."/>
            <person name="Ruiz-Trillo I."/>
            <person name="Lander E."/>
            <person name="Nusbaum C."/>
        </authorList>
    </citation>
    <scope>NUCLEOTIDE SEQUENCE [LARGE SCALE GENOMIC DNA]</scope>
    <source>
        <strain evidence="2 3">ATCC 50062</strain>
    </source>
</reference>
<feature type="transmembrane region" description="Helical" evidence="1">
    <location>
        <begin position="9"/>
        <end position="33"/>
    </location>
</feature>
<gene>
    <name evidence="2" type="ORF">AMSG_04952</name>
</gene>
<keyword evidence="1" id="KW-0812">Transmembrane</keyword>
<keyword evidence="1" id="KW-0472">Membrane</keyword>
<name>A0A0L0D800_THETB</name>
<sequence length="114" mass="11926">MLGEFGHTLLAGSLAFSIVIGLVGALLAAGGVVDTPDLSRCRCMAIGFGGPLVVLLIGAAVLYGQLVAGQLAWRAGRRAWDRHLERVYGSARAVDRIVVVDWPGHRQSGAESST</sequence>
<proteinExistence type="predicted"/>
<keyword evidence="3" id="KW-1185">Reference proteome</keyword>
<dbReference type="RefSeq" id="XP_013758617.1">
    <property type="nucleotide sequence ID" value="XM_013903163.1"/>
</dbReference>
<organism evidence="2 3">
    <name type="scientific">Thecamonas trahens ATCC 50062</name>
    <dbReference type="NCBI Taxonomy" id="461836"/>
    <lineage>
        <taxon>Eukaryota</taxon>
        <taxon>Apusozoa</taxon>
        <taxon>Apusomonadida</taxon>
        <taxon>Apusomonadidae</taxon>
        <taxon>Thecamonas</taxon>
    </lineage>
</organism>